<name>A0ABD2LJ29_9BILA</name>
<gene>
    <name evidence="2" type="ORF">niasHT_010883</name>
</gene>
<dbReference type="EMBL" id="JBICBT010000391">
    <property type="protein sequence ID" value="KAL3115253.1"/>
    <property type="molecule type" value="Genomic_DNA"/>
</dbReference>
<accession>A0ABD2LJ29</accession>
<evidence type="ECO:0000256" key="1">
    <source>
        <dbReference type="SAM" id="SignalP"/>
    </source>
</evidence>
<dbReference type="AlphaFoldDB" id="A0ABD2LJ29"/>
<evidence type="ECO:0000313" key="3">
    <source>
        <dbReference type="Proteomes" id="UP001620626"/>
    </source>
</evidence>
<reference evidence="2 3" key="1">
    <citation type="submission" date="2024-10" db="EMBL/GenBank/DDBJ databases">
        <authorList>
            <person name="Kim D."/>
        </authorList>
    </citation>
    <scope>NUCLEOTIDE SEQUENCE [LARGE SCALE GENOMIC DNA]</scope>
    <source>
        <strain evidence="2">BH-2024</strain>
    </source>
</reference>
<comment type="caution">
    <text evidence="2">The sequence shown here is derived from an EMBL/GenBank/DDBJ whole genome shotgun (WGS) entry which is preliminary data.</text>
</comment>
<protein>
    <recommendedName>
        <fullName evidence="4">Effector protein</fullName>
    </recommendedName>
</protein>
<keyword evidence="3" id="KW-1185">Reference proteome</keyword>
<proteinExistence type="predicted"/>
<dbReference type="Proteomes" id="UP001620626">
    <property type="component" value="Unassembled WGS sequence"/>
</dbReference>
<feature type="chain" id="PRO_5044762214" description="Effector protein" evidence="1">
    <location>
        <begin position="19"/>
        <end position="152"/>
    </location>
</feature>
<evidence type="ECO:0000313" key="2">
    <source>
        <dbReference type="EMBL" id="KAL3115253.1"/>
    </source>
</evidence>
<feature type="signal peptide" evidence="1">
    <location>
        <begin position="1"/>
        <end position="18"/>
    </location>
</feature>
<sequence length="152" mass="17296">MICCFLFLAFNNLQSVAAVVKQVCFPGRENYEIRLFNDRDELIEEVETVETDGGKQCLMLDADKWDGYEEDDVICFYIETEAPPVSPCSILTEKIQRLMLGSVPVSLLRTDDNAYVLDFSEGIRHYYYYFNTAIGGMDFGFSELESESATST</sequence>
<evidence type="ECO:0008006" key="4">
    <source>
        <dbReference type="Google" id="ProtNLM"/>
    </source>
</evidence>
<keyword evidence="1" id="KW-0732">Signal</keyword>
<organism evidence="2 3">
    <name type="scientific">Heterodera trifolii</name>
    <dbReference type="NCBI Taxonomy" id="157864"/>
    <lineage>
        <taxon>Eukaryota</taxon>
        <taxon>Metazoa</taxon>
        <taxon>Ecdysozoa</taxon>
        <taxon>Nematoda</taxon>
        <taxon>Chromadorea</taxon>
        <taxon>Rhabditida</taxon>
        <taxon>Tylenchina</taxon>
        <taxon>Tylenchomorpha</taxon>
        <taxon>Tylenchoidea</taxon>
        <taxon>Heteroderidae</taxon>
        <taxon>Heteroderinae</taxon>
        <taxon>Heterodera</taxon>
    </lineage>
</organism>